<evidence type="ECO:0000256" key="1">
    <source>
        <dbReference type="SAM" id="SignalP"/>
    </source>
</evidence>
<evidence type="ECO:0000313" key="2">
    <source>
        <dbReference type="EMBL" id="KAF7336919.1"/>
    </source>
</evidence>
<dbReference type="EMBL" id="JACAZI010000022">
    <property type="protein sequence ID" value="KAF7336919.1"/>
    <property type="molecule type" value="Genomic_DNA"/>
</dbReference>
<dbReference type="AlphaFoldDB" id="A0A8H6XAH1"/>
<protein>
    <recommendedName>
        <fullName evidence="4">Lysine-specific metallo-endopeptidase domain-containing protein</fullName>
    </recommendedName>
</protein>
<reference evidence="2" key="1">
    <citation type="submission" date="2020-05" db="EMBL/GenBank/DDBJ databases">
        <title>Mycena genomes resolve the evolution of fungal bioluminescence.</title>
        <authorList>
            <person name="Tsai I.J."/>
        </authorList>
    </citation>
    <scope>NUCLEOTIDE SEQUENCE</scope>
    <source>
        <strain evidence="2">CCC161011</strain>
    </source>
</reference>
<dbReference type="InterPro" id="IPR024079">
    <property type="entry name" value="MetalloPept_cat_dom_sf"/>
</dbReference>
<evidence type="ECO:0000313" key="3">
    <source>
        <dbReference type="Proteomes" id="UP000620124"/>
    </source>
</evidence>
<keyword evidence="1" id="KW-0732">Signal</keyword>
<accession>A0A8H6XAH1</accession>
<feature type="chain" id="PRO_5034477588" description="Lysine-specific metallo-endopeptidase domain-containing protein" evidence="1">
    <location>
        <begin position="26"/>
        <end position="336"/>
    </location>
</feature>
<dbReference type="OrthoDB" id="3052853at2759"/>
<gene>
    <name evidence="2" type="ORF">MVEN_02128300</name>
</gene>
<comment type="caution">
    <text evidence="2">The sequence shown here is derived from an EMBL/GenBank/DDBJ whole genome shotgun (WGS) entry which is preliminary data.</text>
</comment>
<dbReference type="Gene3D" id="3.40.390.10">
    <property type="entry name" value="Collagenase (Catalytic Domain)"/>
    <property type="match status" value="1"/>
</dbReference>
<organism evidence="2 3">
    <name type="scientific">Mycena venus</name>
    <dbReference type="NCBI Taxonomy" id="2733690"/>
    <lineage>
        <taxon>Eukaryota</taxon>
        <taxon>Fungi</taxon>
        <taxon>Dikarya</taxon>
        <taxon>Basidiomycota</taxon>
        <taxon>Agaricomycotina</taxon>
        <taxon>Agaricomycetes</taxon>
        <taxon>Agaricomycetidae</taxon>
        <taxon>Agaricales</taxon>
        <taxon>Marasmiineae</taxon>
        <taxon>Mycenaceae</taxon>
        <taxon>Mycena</taxon>
    </lineage>
</organism>
<sequence length="336" mass="35940">MYRLWFTALIAVYTAVALVPSYTRAAVKIHILAGSPPNPPTGTFNDEVCTQAQADTIRAGITDAKNMANVAINVLKPTDMNKSNGFYWLFGGSTVSAAFVSKRFAFVNNLGTPDTITSTAPFQNSATDLIFTCIPASAPKSEEAYANTLNIGKKTTSGVVSNLNLIRFSPSGLANTESFVTAAARIRASGNIASAFPMINAKPSPPLAFTLVHEVQHSNPLLDNPETDHFIDQKDFDNKRAYGFNQIQAKLDANLKRLNPQNYAFFGLLAQSNPEYFLPNCYIGNPLGSAGTSSSAVGHLASGTCTANSTVCAACERIIKGIPSDINLAHFDDDTQ</sequence>
<name>A0A8H6XAH1_9AGAR</name>
<evidence type="ECO:0008006" key="4">
    <source>
        <dbReference type="Google" id="ProtNLM"/>
    </source>
</evidence>
<keyword evidence="3" id="KW-1185">Reference proteome</keyword>
<dbReference type="GO" id="GO:0008237">
    <property type="term" value="F:metallopeptidase activity"/>
    <property type="evidence" value="ECO:0007669"/>
    <property type="project" value="InterPro"/>
</dbReference>
<proteinExistence type="predicted"/>
<dbReference type="Proteomes" id="UP000620124">
    <property type="component" value="Unassembled WGS sequence"/>
</dbReference>
<feature type="signal peptide" evidence="1">
    <location>
        <begin position="1"/>
        <end position="25"/>
    </location>
</feature>